<dbReference type="PANTHER" id="PTHR35851:SF1">
    <property type="entry name" value="CELL DIVISION PROTEIN FTSQ"/>
    <property type="match status" value="1"/>
</dbReference>
<keyword evidence="8 9" id="KW-0131">Cell cycle</keyword>
<evidence type="ECO:0000256" key="9">
    <source>
        <dbReference type="HAMAP-Rule" id="MF_00911"/>
    </source>
</evidence>
<evidence type="ECO:0000256" key="2">
    <source>
        <dbReference type="ARBA" id="ARBA00022475"/>
    </source>
</evidence>
<protein>
    <recommendedName>
        <fullName evidence="9">Cell division protein FtsQ</fullName>
    </recommendedName>
</protein>
<dbReference type="EMBL" id="AP018515">
    <property type="protein sequence ID" value="BBC81438.1"/>
    <property type="molecule type" value="Genomic_DNA"/>
</dbReference>
<evidence type="ECO:0000256" key="4">
    <source>
        <dbReference type="ARBA" id="ARBA00022618"/>
    </source>
</evidence>
<evidence type="ECO:0000256" key="7">
    <source>
        <dbReference type="ARBA" id="ARBA00023136"/>
    </source>
</evidence>
<comment type="function">
    <text evidence="9">Essential cell division protein.</text>
</comment>
<keyword evidence="4 9" id="KW-0132">Cell division</keyword>
<dbReference type="InterPro" id="IPR045335">
    <property type="entry name" value="FtsQ_C_sf"/>
</dbReference>
<dbReference type="InterPro" id="IPR034746">
    <property type="entry name" value="POTRA"/>
</dbReference>
<evidence type="ECO:0000259" key="11">
    <source>
        <dbReference type="PROSITE" id="PS51779"/>
    </source>
</evidence>
<comment type="similarity">
    <text evidence="9">Belongs to the FtsQ/DivIB family. FtsQ subfamily.</text>
</comment>
<comment type="subcellular location">
    <subcellularLocation>
        <location evidence="9">Cell inner membrane</location>
        <topology evidence="9">Single-pass type II membrane protein</topology>
    </subcellularLocation>
    <subcellularLocation>
        <location evidence="1">Membrane</location>
    </subcellularLocation>
    <text evidence="9">Localizes to the division septum.</text>
</comment>
<sequence>MRPSPTPPDRPSRFKLFARRQKRLVRPLFGFVVLGAIVGGGYIYLQQPGAKERLAPLWGSVVKKAPLRITSIKVDGAQLTSDTAINHALGVAVGDPVLNFSVSDARDRLNALPFIDHVTVERHLSGEIDVHITERPPFAVWQHQGHFVLIDRQGNRVPDQGMTGKDAEAFTKLPLVVGEGANEPAAALIDAMSQEPEVRSRVTAAVRVSDRRWNLTLRDGATILLPEGEEVAAIHRLAKLQTTTSLLDRPVVFIDMRLPDRLTIRQKPPEPPPPENSVKATPEGAPPTHPTPQPSAAVTAPTCHSPPRDANNDRPLTLFLLWFFFQRAVSY</sequence>
<dbReference type="InterPro" id="IPR026579">
    <property type="entry name" value="FtsQ"/>
</dbReference>
<dbReference type="InterPro" id="IPR005548">
    <property type="entry name" value="Cell_div_FtsQ/DivIB_C"/>
</dbReference>
<evidence type="ECO:0000313" key="13">
    <source>
        <dbReference type="Proteomes" id="UP000270034"/>
    </source>
</evidence>
<feature type="region of interest" description="Disordered" evidence="10">
    <location>
        <begin position="262"/>
        <end position="309"/>
    </location>
</feature>
<evidence type="ECO:0000256" key="3">
    <source>
        <dbReference type="ARBA" id="ARBA00022519"/>
    </source>
</evidence>
<organism evidence="12 13">
    <name type="scientific">Acetobacter orientalis</name>
    <dbReference type="NCBI Taxonomy" id="146474"/>
    <lineage>
        <taxon>Bacteria</taxon>
        <taxon>Pseudomonadati</taxon>
        <taxon>Pseudomonadota</taxon>
        <taxon>Alphaproteobacteria</taxon>
        <taxon>Acetobacterales</taxon>
        <taxon>Acetobacteraceae</taxon>
        <taxon>Acetobacter</taxon>
    </lineage>
</organism>
<dbReference type="HAMAP" id="MF_00911">
    <property type="entry name" value="FtsQ_subfam"/>
    <property type="match status" value="1"/>
</dbReference>
<dbReference type="GO" id="GO:0090529">
    <property type="term" value="P:cell septum assembly"/>
    <property type="evidence" value="ECO:0007669"/>
    <property type="project" value="InterPro"/>
</dbReference>
<feature type="compositionally biased region" description="Pro residues" evidence="10">
    <location>
        <begin position="284"/>
        <end position="293"/>
    </location>
</feature>
<dbReference type="PROSITE" id="PS51779">
    <property type="entry name" value="POTRA"/>
    <property type="match status" value="1"/>
</dbReference>
<evidence type="ECO:0000313" key="12">
    <source>
        <dbReference type="EMBL" id="BBC81438.1"/>
    </source>
</evidence>
<dbReference type="Pfam" id="PF03799">
    <property type="entry name" value="FtsQ_DivIB_C"/>
    <property type="match status" value="1"/>
</dbReference>
<dbReference type="AlphaFoldDB" id="A0A2Z5ZLC7"/>
<keyword evidence="5 9" id="KW-0812">Transmembrane</keyword>
<evidence type="ECO:0000256" key="8">
    <source>
        <dbReference type="ARBA" id="ARBA00023306"/>
    </source>
</evidence>
<keyword evidence="3 9" id="KW-0997">Cell inner membrane</keyword>
<keyword evidence="7 9" id="KW-0472">Membrane</keyword>
<dbReference type="Gene3D" id="3.10.20.310">
    <property type="entry name" value="membrane protein fhac"/>
    <property type="match status" value="1"/>
</dbReference>
<dbReference type="KEGG" id="aot:AcetOri_orf04688"/>
<evidence type="ECO:0000256" key="5">
    <source>
        <dbReference type="ARBA" id="ARBA00022692"/>
    </source>
</evidence>
<feature type="domain" description="POTRA" evidence="11">
    <location>
        <begin position="67"/>
        <end position="135"/>
    </location>
</feature>
<dbReference type="PANTHER" id="PTHR35851">
    <property type="entry name" value="CELL DIVISION PROTEIN FTSQ"/>
    <property type="match status" value="1"/>
</dbReference>
<keyword evidence="2 9" id="KW-1003">Cell membrane</keyword>
<dbReference type="Pfam" id="PF08478">
    <property type="entry name" value="POTRA_1"/>
    <property type="match status" value="1"/>
</dbReference>
<accession>A0A2Z5ZLC7</accession>
<reference evidence="12 13" key="1">
    <citation type="submission" date="2018-02" db="EMBL/GenBank/DDBJ databases">
        <title>Acetobacter orientalis genome.</title>
        <authorList>
            <person name="Nakashima N."/>
            <person name="Tamura T."/>
        </authorList>
    </citation>
    <scope>NUCLEOTIDE SEQUENCE [LARGE SCALE GENOMIC DNA]</scope>
    <source>
        <strain evidence="12 13">FAN1</strain>
    </source>
</reference>
<evidence type="ECO:0000256" key="1">
    <source>
        <dbReference type="ARBA" id="ARBA00004370"/>
    </source>
</evidence>
<dbReference type="GO" id="GO:0043093">
    <property type="term" value="P:FtsZ-dependent cytokinesis"/>
    <property type="evidence" value="ECO:0007669"/>
    <property type="project" value="UniProtKB-UniRule"/>
</dbReference>
<gene>
    <name evidence="9" type="primary">ftsQ</name>
    <name evidence="12" type="ORF">AcetOrient_orf04688</name>
</gene>
<dbReference type="GO" id="GO:0032153">
    <property type="term" value="C:cell division site"/>
    <property type="evidence" value="ECO:0007669"/>
    <property type="project" value="UniProtKB-UniRule"/>
</dbReference>
<proteinExistence type="inferred from homology"/>
<dbReference type="InterPro" id="IPR013685">
    <property type="entry name" value="POTRA_FtsQ_type"/>
</dbReference>
<dbReference type="GO" id="GO:0005886">
    <property type="term" value="C:plasma membrane"/>
    <property type="evidence" value="ECO:0007669"/>
    <property type="project" value="UniProtKB-SubCell"/>
</dbReference>
<dbReference type="Proteomes" id="UP000270034">
    <property type="component" value="Chromosome"/>
</dbReference>
<feature type="transmembrane region" description="Helical" evidence="9">
    <location>
        <begin position="24"/>
        <end position="45"/>
    </location>
</feature>
<keyword evidence="6 9" id="KW-1133">Transmembrane helix</keyword>
<name>A0A2Z5ZLC7_9PROT</name>
<evidence type="ECO:0000256" key="6">
    <source>
        <dbReference type="ARBA" id="ARBA00022989"/>
    </source>
</evidence>
<evidence type="ECO:0000256" key="10">
    <source>
        <dbReference type="SAM" id="MobiDB-lite"/>
    </source>
</evidence>
<dbReference type="Gene3D" id="3.40.50.11690">
    <property type="entry name" value="Cell division protein FtsQ/DivIB"/>
    <property type="match status" value="1"/>
</dbReference>